<dbReference type="Gene3D" id="2.40.160.10">
    <property type="entry name" value="Porin"/>
    <property type="match status" value="1"/>
</dbReference>
<dbReference type="eggNOG" id="COG5338">
    <property type="taxonomic scope" value="Bacteria"/>
</dbReference>
<dbReference type="Pfam" id="PF10082">
    <property type="entry name" value="BBP2_2"/>
    <property type="match status" value="1"/>
</dbReference>
<evidence type="ECO:0000313" key="3">
    <source>
        <dbReference type="Proteomes" id="UP000008291"/>
    </source>
</evidence>
<name>Q3SF27_THIDA</name>
<dbReference type="TCDB" id="1.B.66.5.1">
    <property type="family name" value="the putative beta-barrel porin-2 (bbp2) family"/>
</dbReference>
<dbReference type="InterPro" id="IPR018759">
    <property type="entry name" value="BBP2_2"/>
</dbReference>
<keyword evidence="1" id="KW-0732">Signal</keyword>
<dbReference type="KEGG" id="tbd:Tbd_0284"/>
<protein>
    <recommendedName>
        <fullName evidence="4">TIGR03016 family PEP-CTERM system-associated outer membrane protein</fullName>
    </recommendedName>
</protein>
<dbReference type="InterPro" id="IPR017467">
    <property type="entry name" value="CHP03016_PEP-CTERM"/>
</dbReference>
<dbReference type="SUPFAM" id="SSF56935">
    <property type="entry name" value="Porins"/>
    <property type="match status" value="1"/>
</dbReference>
<accession>Q3SF27</accession>
<evidence type="ECO:0000256" key="1">
    <source>
        <dbReference type="SAM" id="SignalP"/>
    </source>
</evidence>
<feature type="signal peptide" evidence="1">
    <location>
        <begin position="1"/>
        <end position="43"/>
    </location>
</feature>
<evidence type="ECO:0000313" key="2">
    <source>
        <dbReference type="EMBL" id="AAZ96237.1"/>
    </source>
</evidence>
<dbReference type="AlphaFoldDB" id="Q3SF27"/>
<dbReference type="EMBL" id="CP000116">
    <property type="protein sequence ID" value="AAZ96237.1"/>
    <property type="molecule type" value="Genomic_DNA"/>
</dbReference>
<organism evidence="2 3">
    <name type="scientific">Thiobacillus denitrificans (strain ATCC 25259 / T1)</name>
    <dbReference type="NCBI Taxonomy" id="292415"/>
    <lineage>
        <taxon>Bacteria</taxon>
        <taxon>Pseudomonadati</taxon>
        <taxon>Pseudomonadota</taxon>
        <taxon>Betaproteobacteria</taxon>
        <taxon>Nitrosomonadales</taxon>
        <taxon>Thiobacillaceae</taxon>
        <taxon>Thiobacillus</taxon>
    </lineage>
</organism>
<gene>
    <name evidence="2" type="ordered locus">Tbd_0284</name>
</gene>
<dbReference type="Proteomes" id="UP000008291">
    <property type="component" value="Chromosome"/>
</dbReference>
<dbReference type="NCBIfam" id="TIGR03016">
    <property type="entry name" value="pepcterm_hypo_1"/>
    <property type="match status" value="1"/>
</dbReference>
<keyword evidence="3" id="KW-1185">Reference proteome</keyword>
<dbReference type="STRING" id="292415.Tbd_0284"/>
<evidence type="ECO:0008006" key="4">
    <source>
        <dbReference type="Google" id="ProtNLM"/>
    </source>
</evidence>
<dbReference type="InterPro" id="IPR023614">
    <property type="entry name" value="Porin_dom_sf"/>
</dbReference>
<reference evidence="2 3" key="1">
    <citation type="journal article" date="2006" name="J. Bacteriol.">
        <title>The genome sequence of the obligately chemolithoautotrophic, facultatively anaerobic bacterium Thiobacillus denitrificans.</title>
        <authorList>
            <person name="Beller H.R."/>
            <person name="Chain P.S."/>
            <person name="Letain T.E."/>
            <person name="Chakicherla A."/>
            <person name="Larimer F.W."/>
            <person name="Richardson P.M."/>
            <person name="Coleman M.A."/>
            <person name="Wood A.P."/>
            <person name="Kelly D.P."/>
        </authorList>
    </citation>
    <scope>NUCLEOTIDE SEQUENCE [LARGE SCALE GENOMIC DNA]</scope>
    <source>
        <strain evidence="2 3">ATCC 25259</strain>
    </source>
</reference>
<dbReference type="HOGENOM" id="CLU_037738_1_0_4"/>
<feature type="chain" id="PRO_5004228787" description="TIGR03016 family PEP-CTERM system-associated outer membrane protein" evidence="1">
    <location>
        <begin position="44"/>
        <end position="511"/>
    </location>
</feature>
<proteinExistence type="predicted"/>
<sequence length="511" mass="55947">MATMAATANKRRCRGRQGGAPRASRVWLWSACLALGHAPSSHAIDWRFEPTLTTAATYTDNANQSATDPDNALILSGTPGFTLRSEGSRRVQASLHYGATAVMRFGDDESDDLYHNLNAVGKAELVEDFLFVDGTARVSQELISLLGSPADAEVNDANRATVGAYSISPYVQKRLGTWAYAQARYTKSGAMFENDVAADSNSNAFKASLSSGTRFDDLSWSLDYSIRETDYRDSADTTFERTSATLGYALSRKFRVFGTVGEDSNEYLSATDTDGSFYRVGFGWAPTRRTSFEASAGESYFGPTFGLSASHRTRDTRWDLRYSEDVSDISRMVTDYSNLQAVNASCPAGTVLPETPNLLDLINARCDLDLFFGSSLANNVFIAKQLTAGVSWDVGLRTTMSVRLSDLTREFQTTTQGEDRVQSVSGLVNYRLSPRTSANGGLSFIRNSLDSTATGGAAREDDIMSFDLGLNHRFTEQFNGALTYRHIERDSNAASADYEENRITASVTMRF</sequence>